<evidence type="ECO:0000259" key="1">
    <source>
        <dbReference type="Pfam" id="PF00149"/>
    </source>
</evidence>
<keyword evidence="3" id="KW-1185">Reference proteome</keyword>
<name>A0AA39GCF4_SARSR</name>
<organism evidence="2 3">
    <name type="scientific">Sarocladium strictum</name>
    <name type="common">Black bundle disease fungus</name>
    <name type="synonym">Acremonium strictum</name>
    <dbReference type="NCBI Taxonomy" id="5046"/>
    <lineage>
        <taxon>Eukaryota</taxon>
        <taxon>Fungi</taxon>
        <taxon>Dikarya</taxon>
        <taxon>Ascomycota</taxon>
        <taxon>Pezizomycotina</taxon>
        <taxon>Sordariomycetes</taxon>
        <taxon>Hypocreomycetidae</taxon>
        <taxon>Hypocreales</taxon>
        <taxon>Sarocladiaceae</taxon>
        <taxon>Sarocladium</taxon>
    </lineage>
</organism>
<dbReference type="Proteomes" id="UP001175261">
    <property type="component" value="Unassembled WGS sequence"/>
</dbReference>
<dbReference type="InterPro" id="IPR051693">
    <property type="entry name" value="UPF0046_metallophosphoest"/>
</dbReference>
<proteinExistence type="predicted"/>
<dbReference type="InterPro" id="IPR029052">
    <property type="entry name" value="Metallo-depent_PP-like"/>
</dbReference>
<dbReference type="GO" id="GO:0016787">
    <property type="term" value="F:hydrolase activity"/>
    <property type="evidence" value="ECO:0007669"/>
    <property type="project" value="InterPro"/>
</dbReference>
<dbReference type="EMBL" id="JAPDFR010000008">
    <property type="protein sequence ID" value="KAK0384461.1"/>
    <property type="molecule type" value="Genomic_DNA"/>
</dbReference>
<dbReference type="PANTHER" id="PTHR12905">
    <property type="entry name" value="METALLOPHOSPHOESTERASE"/>
    <property type="match status" value="1"/>
</dbReference>
<protein>
    <recommendedName>
        <fullName evidence="1">Calcineurin-like phosphoesterase domain-containing protein</fullName>
    </recommendedName>
</protein>
<accession>A0AA39GCF4</accession>
<dbReference type="SUPFAM" id="SSF56300">
    <property type="entry name" value="Metallo-dependent phosphatases"/>
    <property type="match status" value="1"/>
</dbReference>
<feature type="domain" description="Calcineurin-like phosphoesterase" evidence="1">
    <location>
        <begin position="11"/>
        <end position="236"/>
    </location>
</feature>
<dbReference type="InterPro" id="IPR004843">
    <property type="entry name" value="Calcineurin-like_PHP"/>
</dbReference>
<dbReference type="Gene3D" id="3.60.21.10">
    <property type="match status" value="1"/>
</dbReference>
<dbReference type="PANTHER" id="PTHR12905:SF0">
    <property type="entry name" value="CALCINEURIN-LIKE PHOSPHOESTERASE DOMAIN-CONTAINING PROTEIN"/>
    <property type="match status" value="1"/>
</dbReference>
<evidence type="ECO:0000313" key="2">
    <source>
        <dbReference type="EMBL" id="KAK0384461.1"/>
    </source>
</evidence>
<dbReference type="Pfam" id="PF00149">
    <property type="entry name" value="Metallophos"/>
    <property type="match status" value="1"/>
</dbReference>
<dbReference type="AlphaFoldDB" id="A0AA39GCF4"/>
<comment type="caution">
    <text evidence="2">The sequence shown here is derived from an EMBL/GenBank/DDBJ whole genome shotgun (WGS) entry which is preliminary data.</text>
</comment>
<sequence>MTPQSDRIGTRLLIISDTHGEVFPTEHAPTMPVDVAIHCGDLTEESKLEEYAVTLKLLQGIQAPLKLAIAGNHDFSLDTNAFQRILQSSALGPQDDEAVVSTYGKYGQAEAMFAASGITLLSEGIHSFVLHNGAKLMVYASPYTPSKSAGWGYQYIPRPVTYATSDASSTSPHTRVYPDDGHLWAIPDNIDIAITHSPPHGLLDRTQDAIRGGAHGLFAAVERARPRLHCFGHIHEGWGAKLVAWRSSASDNNLPSTIAGHQGATLEGQNPPSHLTHIDNSASTLIESLQTLKPGKFDPDEVKEEKKVRLERLRAEAKCEARCEDKKTLFVNASIQGDGEALQLPWIVHIDLPRAE</sequence>
<dbReference type="CDD" id="cd07379">
    <property type="entry name" value="MPP_239FB"/>
    <property type="match status" value="1"/>
</dbReference>
<evidence type="ECO:0000313" key="3">
    <source>
        <dbReference type="Proteomes" id="UP001175261"/>
    </source>
</evidence>
<reference evidence="2" key="1">
    <citation type="submission" date="2022-10" db="EMBL/GenBank/DDBJ databases">
        <title>Determination and structural analysis of whole genome sequence of Sarocladium strictum F4-1.</title>
        <authorList>
            <person name="Hu L."/>
            <person name="Jiang Y."/>
        </authorList>
    </citation>
    <scope>NUCLEOTIDE SEQUENCE</scope>
    <source>
        <strain evidence="2">F4-1</strain>
    </source>
</reference>
<gene>
    <name evidence="2" type="ORF">NLU13_8547</name>
</gene>